<evidence type="ECO:0000256" key="6">
    <source>
        <dbReference type="ARBA" id="ARBA00022679"/>
    </source>
</evidence>
<dbReference type="Pfam" id="PF02518">
    <property type="entry name" value="HATPase_c"/>
    <property type="match status" value="1"/>
</dbReference>
<evidence type="ECO:0000256" key="10">
    <source>
        <dbReference type="ARBA" id="ARBA00022840"/>
    </source>
</evidence>
<dbReference type="SMART" id="SM00387">
    <property type="entry name" value="HATPase_c"/>
    <property type="match status" value="1"/>
</dbReference>
<dbReference type="GO" id="GO:0000155">
    <property type="term" value="F:phosphorelay sensor kinase activity"/>
    <property type="evidence" value="ECO:0007669"/>
    <property type="project" value="InterPro"/>
</dbReference>
<evidence type="ECO:0000256" key="13">
    <source>
        <dbReference type="ARBA" id="ARBA00023136"/>
    </source>
</evidence>
<dbReference type="EMBL" id="DSUJ01000011">
    <property type="protein sequence ID" value="HFI92657.1"/>
    <property type="molecule type" value="Genomic_DNA"/>
</dbReference>
<evidence type="ECO:0000256" key="5">
    <source>
        <dbReference type="ARBA" id="ARBA00022553"/>
    </source>
</evidence>
<feature type="domain" description="Histidine kinase" evidence="15">
    <location>
        <begin position="262"/>
        <end position="475"/>
    </location>
</feature>
<dbReference type="FunFam" id="3.30.565.10:FF:000006">
    <property type="entry name" value="Sensor histidine kinase WalK"/>
    <property type="match status" value="1"/>
</dbReference>
<dbReference type="SUPFAM" id="SSF55874">
    <property type="entry name" value="ATPase domain of HSP90 chaperone/DNA topoisomerase II/histidine kinase"/>
    <property type="match status" value="1"/>
</dbReference>
<gene>
    <name evidence="17" type="ORF">ENS31_14150</name>
</gene>
<comment type="catalytic activity">
    <reaction evidence="1">
        <text>ATP + protein L-histidine = ADP + protein N-phospho-L-histidine.</text>
        <dbReference type="EC" id="2.7.13.3"/>
    </reaction>
</comment>
<keyword evidence="8" id="KW-0547">Nucleotide-binding</keyword>
<keyword evidence="9 17" id="KW-0418">Kinase</keyword>
<dbReference type="Gene3D" id="3.30.565.10">
    <property type="entry name" value="Histidine kinase-like ATPase, C-terminal domain"/>
    <property type="match status" value="1"/>
</dbReference>
<sequence length="475" mass="54920">MICMVTNLEKYFKSTRFKTTLWYSLLFLLLEIVLGTIIYVYVNQTMRNELDLSLTKQAESIYKFVQESQVNLFDFEPDSVYSTPDELVYDIIFEALAYNPNNTFVQVSVKNKILFRTANLGNVVFKTSGSENLLSLIDYYEPALSEYPIRAAYLNKGDYKIIVAFPLELISKTLDNLADLYVIIAPIFLILSFVGGSFLSFKALARIDKITKRTDEIDTFNLDTFLEGEEYDDEYGRLVKTLNRMLRRIKSSIEYMNQFTISASHELKTPLTILRGELELALKSPKSKEQYLEIIQSSYEETLRLINIVERLFFITKLDNSLIKLNTTKVDLIELVSEVVDDFKSIAKEKNITLAEQYSDKTNLYINADAEMMRQVFINLIDNAIKYSIEESQIMISVNKVERISFSIINRSEPIPKEIIPKLFDRFYRTEISRNRNLGGVGLGLSVVKHILDLHKFEIKIESDDTGMFKAEIIF</sequence>
<dbReference type="InterPro" id="IPR005467">
    <property type="entry name" value="His_kinase_dom"/>
</dbReference>
<dbReference type="InterPro" id="IPR003660">
    <property type="entry name" value="HAMP_dom"/>
</dbReference>
<dbReference type="PANTHER" id="PTHR45528:SF1">
    <property type="entry name" value="SENSOR HISTIDINE KINASE CPXA"/>
    <property type="match status" value="1"/>
</dbReference>
<evidence type="ECO:0000256" key="7">
    <source>
        <dbReference type="ARBA" id="ARBA00022692"/>
    </source>
</evidence>
<dbReference type="PROSITE" id="PS50885">
    <property type="entry name" value="HAMP"/>
    <property type="match status" value="1"/>
</dbReference>
<evidence type="ECO:0000256" key="12">
    <source>
        <dbReference type="ARBA" id="ARBA00023012"/>
    </source>
</evidence>
<comment type="caution">
    <text evidence="17">The sequence shown here is derived from an EMBL/GenBank/DDBJ whole genome shotgun (WGS) entry which is preliminary data.</text>
</comment>
<evidence type="ECO:0000259" key="16">
    <source>
        <dbReference type="PROSITE" id="PS50885"/>
    </source>
</evidence>
<dbReference type="AlphaFoldDB" id="A0A7V3E8Q2"/>
<comment type="subcellular location">
    <subcellularLocation>
        <location evidence="2">Cell membrane</location>
        <topology evidence="2">Multi-pass membrane protein</topology>
    </subcellularLocation>
</comment>
<dbReference type="InterPro" id="IPR003594">
    <property type="entry name" value="HATPase_dom"/>
</dbReference>
<keyword evidence="10" id="KW-0067">ATP-binding</keyword>
<evidence type="ECO:0000256" key="14">
    <source>
        <dbReference type="SAM" id="Phobius"/>
    </source>
</evidence>
<evidence type="ECO:0000256" key="8">
    <source>
        <dbReference type="ARBA" id="ARBA00022741"/>
    </source>
</evidence>
<dbReference type="CDD" id="cd00082">
    <property type="entry name" value="HisKA"/>
    <property type="match status" value="1"/>
</dbReference>
<dbReference type="SUPFAM" id="SSF47384">
    <property type="entry name" value="Homodimeric domain of signal transducing histidine kinase"/>
    <property type="match status" value="1"/>
</dbReference>
<keyword evidence="13 14" id="KW-0472">Membrane</keyword>
<dbReference type="GO" id="GO:0005886">
    <property type="term" value="C:plasma membrane"/>
    <property type="evidence" value="ECO:0007669"/>
    <property type="project" value="UniProtKB-SubCell"/>
</dbReference>
<keyword evidence="7 14" id="KW-0812">Transmembrane</keyword>
<keyword evidence="6" id="KW-0808">Transferase</keyword>
<evidence type="ECO:0000256" key="1">
    <source>
        <dbReference type="ARBA" id="ARBA00000085"/>
    </source>
</evidence>
<feature type="transmembrane region" description="Helical" evidence="14">
    <location>
        <begin position="180"/>
        <end position="204"/>
    </location>
</feature>
<evidence type="ECO:0000259" key="15">
    <source>
        <dbReference type="PROSITE" id="PS50109"/>
    </source>
</evidence>
<protein>
    <recommendedName>
        <fullName evidence="3">histidine kinase</fullName>
        <ecNumber evidence="3">2.7.13.3</ecNumber>
    </recommendedName>
</protein>
<keyword evidence="4" id="KW-1003">Cell membrane</keyword>
<keyword evidence="5" id="KW-0597">Phosphoprotein</keyword>
<dbReference type="InterPro" id="IPR036890">
    <property type="entry name" value="HATPase_C_sf"/>
</dbReference>
<dbReference type="Pfam" id="PF00512">
    <property type="entry name" value="HisKA"/>
    <property type="match status" value="1"/>
</dbReference>
<accession>A0A7V3E8Q2</accession>
<evidence type="ECO:0000256" key="3">
    <source>
        <dbReference type="ARBA" id="ARBA00012438"/>
    </source>
</evidence>
<evidence type="ECO:0000313" key="17">
    <source>
        <dbReference type="EMBL" id="HFI92657.1"/>
    </source>
</evidence>
<dbReference type="InterPro" id="IPR050398">
    <property type="entry name" value="HssS/ArlS-like"/>
</dbReference>
<evidence type="ECO:0000256" key="2">
    <source>
        <dbReference type="ARBA" id="ARBA00004651"/>
    </source>
</evidence>
<organism evidence="17">
    <name type="scientific">Ignavibacterium album</name>
    <dbReference type="NCBI Taxonomy" id="591197"/>
    <lineage>
        <taxon>Bacteria</taxon>
        <taxon>Pseudomonadati</taxon>
        <taxon>Ignavibacteriota</taxon>
        <taxon>Ignavibacteria</taxon>
        <taxon>Ignavibacteriales</taxon>
        <taxon>Ignavibacteriaceae</taxon>
        <taxon>Ignavibacterium</taxon>
    </lineage>
</organism>
<reference evidence="17" key="1">
    <citation type="journal article" date="2020" name="mSystems">
        <title>Genome- and Community-Level Interaction Insights into Carbon Utilization and Element Cycling Functions of Hydrothermarchaeota in Hydrothermal Sediment.</title>
        <authorList>
            <person name="Zhou Z."/>
            <person name="Liu Y."/>
            <person name="Xu W."/>
            <person name="Pan J."/>
            <person name="Luo Z.H."/>
            <person name="Li M."/>
        </authorList>
    </citation>
    <scope>NUCLEOTIDE SEQUENCE [LARGE SCALE GENOMIC DNA]</scope>
    <source>
        <strain evidence="17">SpSt-479</strain>
    </source>
</reference>
<dbReference type="EC" id="2.7.13.3" evidence="3"/>
<keyword evidence="12" id="KW-0902">Two-component regulatory system</keyword>
<evidence type="ECO:0000256" key="4">
    <source>
        <dbReference type="ARBA" id="ARBA00022475"/>
    </source>
</evidence>
<name>A0A7V3E8Q2_9BACT</name>
<dbReference type="GO" id="GO:0005524">
    <property type="term" value="F:ATP binding"/>
    <property type="evidence" value="ECO:0007669"/>
    <property type="project" value="UniProtKB-KW"/>
</dbReference>
<dbReference type="PRINTS" id="PR01780">
    <property type="entry name" value="LANTIREGPROT"/>
</dbReference>
<dbReference type="InterPro" id="IPR036097">
    <property type="entry name" value="HisK_dim/P_sf"/>
</dbReference>
<keyword evidence="11 14" id="KW-1133">Transmembrane helix</keyword>
<dbReference type="Gene3D" id="1.10.287.130">
    <property type="match status" value="1"/>
</dbReference>
<evidence type="ECO:0000256" key="9">
    <source>
        <dbReference type="ARBA" id="ARBA00022777"/>
    </source>
</evidence>
<feature type="transmembrane region" description="Helical" evidence="14">
    <location>
        <begin position="21"/>
        <end position="42"/>
    </location>
</feature>
<evidence type="ECO:0000256" key="11">
    <source>
        <dbReference type="ARBA" id="ARBA00022989"/>
    </source>
</evidence>
<proteinExistence type="predicted"/>
<dbReference type="InterPro" id="IPR008358">
    <property type="entry name" value="Sig_transdc_His_kin/Pase_MprB"/>
</dbReference>
<dbReference type="Gene3D" id="6.10.340.10">
    <property type="match status" value="1"/>
</dbReference>
<dbReference type="PANTHER" id="PTHR45528">
    <property type="entry name" value="SENSOR HISTIDINE KINASE CPXA"/>
    <property type="match status" value="1"/>
</dbReference>
<dbReference type="PROSITE" id="PS50109">
    <property type="entry name" value="HIS_KIN"/>
    <property type="match status" value="1"/>
</dbReference>
<dbReference type="InterPro" id="IPR003661">
    <property type="entry name" value="HisK_dim/P_dom"/>
</dbReference>
<dbReference type="SMART" id="SM00388">
    <property type="entry name" value="HisKA"/>
    <property type="match status" value="1"/>
</dbReference>
<feature type="domain" description="HAMP" evidence="16">
    <location>
        <begin position="201"/>
        <end position="254"/>
    </location>
</feature>
<dbReference type="CDD" id="cd00075">
    <property type="entry name" value="HATPase"/>
    <property type="match status" value="1"/>
</dbReference>